<feature type="chain" id="PRO_5045331987" description="Lipoprotein" evidence="1">
    <location>
        <begin position="23"/>
        <end position="51"/>
    </location>
</feature>
<sequence length="51" mass="5349">MKSSLSKIALSLCCATALLWLSGCGSTRTENGVTIEENGSSLNPLNYIPGF</sequence>
<gene>
    <name evidence="2" type="ORF">QEH52_05945</name>
</gene>
<evidence type="ECO:0000313" key="2">
    <source>
        <dbReference type="EMBL" id="MDQ8207040.1"/>
    </source>
</evidence>
<accession>A0ABU1ASA5</accession>
<organism evidence="2 3">
    <name type="scientific">Thalassobacterium maritimum</name>
    <dbReference type="NCBI Taxonomy" id="3041265"/>
    <lineage>
        <taxon>Bacteria</taxon>
        <taxon>Pseudomonadati</taxon>
        <taxon>Verrucomicrobiota</taxon>
        <taxon>Opitutia</taxon>
        <taxon>Puniceicoccales</taxon>
        <taxon>Coraliomargaritaceae</taxon>
        <taxon>Thalassobacterium</taxon>
    </lineage>
</organism>
<evidence type="ECO:0008006" key="4">
    <source>
        <dbReference type="Google" id="ProtNLM"/>
    </source>
</evidence>
<dbReference type="RefSeq" id="WP_308949177.1">
    <property type="nucleotide sequence ID" value="NZ_JARXHW010000009.1"/>
</dbReference>
<dbReference type="Proteomes" id="UP001225316">
    <property type="component" value="Unassembled WGS sequence"/>
</dbReference>
<evidence type="ECO:0000256" key="1">
    <source>
        <dbReference type="SAM" id="SignalP"/>
    </source>
</evidence>
<name>A0ABU1ASA5_9BACT</name>
<proteinExistence type="predicted"/>
<feature type="signal peptide" evidence="1">
    <location>
        <begin position="1"/>
        <end position="22"/>
    </location>
</feature>
<protein>
    <recommendedName>
        <fullName evidence="4">Lipoprotein</fullName>
    </recommendedName>
</protein>
<comment type="caution">
    <text evidence="2">The sequence shown here is derived from an EMBL/GenBank/DDBJ whole genome shotgun (WGS) entry which is preliminary data.</text>
</comment>
<reference evidence="2 3" key="1">
    <citation type="submission" date="2023-04" db="EMBL/GenBank/DDBJ databases">
        <title>A novel bacteria isolated from coastal sediment.</title>
        <authorList>
            <person name="Liu X.-J."/>
            <person name="Du Z.-J."/>
        </authorList>
    </citation>
    <scope>NUCLEOTIDE SEQUENCE [LARGE SCALE GENOMIC DNA]</scope>
    <source>
        <strain evidence="2 3">SDUM461003</strain>
    </source>
</reference>
<dbReference type="EMBL" id="JARXHW010000009">
    <property type="protein sequence ID" value="MDQ8207040.1"/>
    <property type="molecule type" value="Genomic_DNA"/>
</dbReference>
<keyword evidence="1" id="KW-0732">Signal</keyword>
<evidence type="ECO:0000313" key="3">
    <source>
        <dbReference type="Proteomes" id="UP001225316"/>
    </source>
</evidence>
<dbReference type="PROSITE" id="PS51257">
    <property type="entry name" value="PROKAR_LIPOPROTEIN"/>
    <property type="match status" value="1"/>
</dbReference>
<keyword evidence="3" id="KW-1185">Reference proteome</keyword>